<organism evidence="6 7">
    <name type="scientific">Schizosaccharomyces osmophilus</name>
    <dbReference type="NCBI Taxonomy" id="2545709"/>
    <lineage>
        <taxon>Eukaryota</taxon>
        <taxon>Fungi</taxon>
        <taxon>Dikarya</taxon>
        <taxon>Ascomycota</taxon>
        <taxon>Taphrinomycotina</taxon>
        <taxon>Schizosaccharomycetes</taxon>
        <taxon>Schizosaccharomycetales</taxon>
        <taxon>Schizosaccharomycetaceae</taxon>
        <taxon>Schizosaccharomyces</taxon>
    </lineage>
</organism>
<comment type="similarity">
    <text evidence="2">Belongs to the Mediator complex subunit 22 family.</text>
</comment>
<proteinExistence type="inferred from homology"/>
<reference evidence="6 7" key="1">
    <citation type="journal article" date="2023" name="G3 (Bethesda)">
        <title>A high-quality reference genome for the fission yeast Schizosaccharomyces osmophilus.</title>
        <authorList>
            <person name="Jia G.S."/>
            <person name="Zhang W.C."/>
            <person name="Liang Y."/>
            <person name="Liu X.H."/>
            <person name="Rhind N."/>
            <person name="Pidoux A."/>
            <person name="Brysch-Herzberg M."/>
            <person name="Du L.L."/>
        </authorList>
    </citation>
    <scope>NUCLEOTIDE SEQUENCE [LARGE SCALE GENOMIC DNA]</scope>
    <source>
        <strain evidence="6 7">CBS 15793</strain>
    </source>
</reference>
<sequence length="137" mass="15268">MSSESFQRRLTQHTNALNTSIDGATQTLLSRFQDIADIAMNQGKDKNTVSSEVYQIECHTLSMIRAVEQLLDISRQLKSFWLCNSSSTTVPSLHYNETDLEQLKTKLTSLQNIGLDVKSSLANNTAESHEMNSDVAS</sequence>
<keyword evidence="5" id="KW-0539">Nucleus</keyword>
<evidence type="ECO:0000256" key="1">
    <source>
        <dbReference type="ARBA" id="ARBA00004123"/>
    </source>
</evidence>
<protein>
    <submittedName>
        <fullName evidence="6">Mediator complex subunit Med22</fullName>
    </submittedName>
</protein>
<dbReference type="EMBL" id="CP115612">
    <property type="protein sequence ID" value="WBW73875.1"/>
    <property type="molecule type" value="Genomic_DNA"/>
</dbReference>
<dbReference type="PANTHER" id="PTHR12434">
    <property type="entry name" value="MEDIATOR OF RNA POLYMERASE II TRANSCRIPTION SUBUNIT 22"/>
    <property type="match status" value="1"/>
</dbReference>
<gene>
    <name evidence="6" type="primary">srb6</name>
    <name evidence="6" type="ORF">SOMG_03957</name>
</gene>
<dbReference type="GeneID" id="80877433"/>
<dbReference type="GO" id="GO:0006357">
    <property type="term" value="P:regulation of transcription by RNA polymerase II"/>
    <property type="evidence" value="ECO:0007669"/>
    <property type="project" value="InterPro"/>
</dbReference>
<evidence type="ECO:0000313" key="7">
    <source>
        <dbReference type="Proteomes" id="UP001212411"/>
    </source>
</evidence>
<evidence type="ECO:0000256" key="2">
    <source>
        <dbReference type="ARBA" id="ARBA00005942"/>
    </source>
</evidence>
<dbReference type="KEGG" id="som:SOMG_03957"/>
<dbReference type="AlphaFoldDB" id="A0AAE9WCX5"/>
<dbReference type="GO" id="GO:0016592">
    <property type="term" value="C:mediator complex"/>
    <property type="evidence" value="ECO:0007669"/>
    <property type="project" value="InterPro"/>
</dbReference>
<keyword evidence="7" id="KW-1185">Reference proteome</keyword>
<dbReference type="Pfam" id="PF06179">
    <property type="entry name" value="Med22"/>
    <property type="match status" value="1"/>
</dbReference>
<dbReference type="PANTHER" id="PTHR12434:SF6">
    <property type="entry name" value="MEDIATOR OF RNA POLYMERASE II TRANSCRIPTION SUBUNIT 22"/>
    <property type="match status" value="1"/>
</dbReference>
<dbReference type="Gene3D" id="6.10.280.160">
    <property type="entry name" value="Mediator of RNA polymerase II transcription subunit 22"/>
    <property type="match status" value="1"/>
</dbReference>
<evidence type="ECO:0000256" key="5">
    <source>
        <dbReference type="ARBA" id="ARBA00023242"/>
    </source>
</evidence>
<keyword evidence="4" id="KW-0804">Transcription</keyword>
<name>A0AAE9WCX5_9SCHI</name>
<dbReference type="InterPro" id="IPR009332">
    <property type="entry name" value="Med22"/>
</dbReference>
<accession>A0AAE9WCX5</accession>
<keyword evidence="3" id="KW-0805">Transcription regulation</keyword>
<evidence type="ECO:0000256" key="3">
    <source>
        <dbReference type="ARBA" id="ARBA00023015"/>
    </source>
</evidence>
<dbReference type="GO" id="GO:0003712">
    <property type="term" value="F:transcription coregulator activity"/>
    <property type="evidence" value="ECO:0007669"/>
    <property type="project" value="InterPro"/>
</dbReference>
<dbReference type="Proteomes" id="UP001212411">
    <property type="component" value="Chromosome 2"/>
</dbReference>
<comment type="subcellular location">
    <subcellularLocation>
        <location evidence="1">Nucleus</location>
    </subcellularLocation>
</comment>
<dbReference type="RefSeq" id="XP_056038118.1">
    <property type="nucleotide sequence ID" value="XM_056182744.1"/>
</dbReference>
<evidence type="ECO:0000313" key="6">
    <source>
        <dbReference type="EMBL" id="WBW73875.1"/>
    </source>
</evidence>
<evidence type="ECO:0000256" key="4">
    <source>
        <dbReference type="ARBA" id="ARBA00023163"/>
    </source>
</evidence>